<feature type="region of interest" description="Disordered" evidence="1">
    <location>
        <begin position="750"/>
        <end position="796"/>
    </location>
</feature>
<sequence>DVESSGGRRNSSESVESKTETRESKRRALKHQWTSPRCSPIMAASMVGHSGSGKIPHVSMGFRNGTTWKLAYQRNNKSKGQKNLRCFPNCCLGFGHQDGFCGQSITVHCELDPKELDTSKVMAVGEFAVETSAGHANGALIPLSCVNNHGTEMDAKSSKTYIEGLRVQSKSIMSAQALGGTASLAQPSSSGQSGTMLQYEFNRNLKGWHYGFLGSKKTRNLYHVFRAFLVEKTEKKANGEPLFRVLASCRSPPWQMYCRRRKNNQLAMKEARKAAASTFHLGRSDDISIDAGKVIFTKVSQHQQRQRRNLGGAKTEARDCAEDHGIDFTKISLARQGQITTASASSADKDGGSGSGNGMSLVDNEPSSEFKQHMFLSAQRAAGALPNLTSPSGMFSDSRFERLVDLIKQLDLPEPLQPHKFSLSKDKMEIFAENVCSFLIHWHQMQTLSWPPRLPYRVFEYLNSSSEAKLPLSNQDRFALFLIQQESFRYQVQDFTLRNSPGTRNLDPYQTSVFALKLFTDLFENFIAQQQNSSSLKSELLNAKACASDEQLMGFWNEADPQHRGDYLDISFTPRANFNQEEFDYLQASLQTPRDGNLFSGPSQATQANKAGQKFAILQASALEQQQAQASTALGKESQSSSLPQSIQSQPPLLLPQQKHGQQQQQQVQGTTKALSTLTPRSVFGLTPKNSFMLSPKHSFTLKALGSSDGIPKVDMDFLNLPSPVMKTPRLFAQVDNFLEETKDYNFMMSPSSYVNQGSSSSSSSSSHNSDSKSNKNSPSKATARATSTSPAAATA</sequence>
<feature type="region of interest" description="Disordered" evidence="1">
    <location>
        <begin position="629"/>
        <end position="649"/>
    </location>
</feature>
<reference evidence="2 3" key="1">
    <citation type="submission" date="2024-02" db="EMBL/GenBank/DDBJ databases">
        <authorList>
            <person name="Chen Y."/>
            <person name="Shah S."/>
            <person name="Dougan E. K."/>
            <person name="Thang M."/>
            <person name="Chan C."/>
        </authorList>
    </citation>
    <scope>NUCLEOTIDE SEQUENCE [LARGE SCALE GENOMIC DNA]</scope>
</reference>
<proteinExistence type="predicted"/>
<protein>
    <submittedName>
        <fullName evidence="2">Uncharacterized protein</fullName>
    </submittedName>
</protein>
<evidence type="ECO:0000313" key="2">
    <source>
        <dbReference type="EMBL" id="CAK9113502.1"/>
    </source>
</evidence>
<keyword evidence="3" id="KW-1185">Reference proteome</keyword>
<feature type="non-terminal residue" evidence="2">
    <location>
        <position position="1"/>
    </location>
</feature>
<evidence type="ECO:0000256" key="1">
    <source>
        <dbReference type="SAM" id="MobiDB-lite"/>
    </source>
</evidence>
<feature type="region of interest" description="Disordered" evidence="1">
    <location>
        <begin position="1"/>
        <end position="32"/>
    </location>
</feature>
<name>A0ABP0SM66_9DINO</name>
<feature type="compositionally biased region" description="Low complexity" evidence="1">
    <location>
        <begin position="775"/>
        <end position="796"/>
    </location>
</feature>
<comment type="caution">
    <text evidence="2">The sequence shown here is derived from an EMBL/GenBank/DDBJ whole genome shotgun (WGS) entry which is preliminary data.</text>
</comment>
<organism evidence="2 3">
    <name type="scientific">Durusdinium trenchii</name>
    <dbReference type="NCBI Taxonomy" id="1381693"/>
    <lineage>
        <taxon>Eukaryota</taxon>
        <taxon>Sar</taxon>
        <taxon>Alveolata</taxon>
        <taxon>Dinophyceae</taxon>
        <taxon>Suessiales</taxon>
        <taxon>Symbiodiniaceae</taxon>
        <taxon>Durusdinium</taxon>
    </lineage>
</organism>
<evidence type="ECO:0000313" key="3">
    <source>
        <dbReference type="Proteomes" id="UP001642464"/>
    </source>
</evidence>
<feature type="region of interest" description="Disordered" evidence="1">
    <location>
        <begin position="341"/>
        <end position="364"/>
    </location>
</feature>
<accession>A0ABP0SM66</accession>
<dbReference type="EMBL" id="CAXAMM010044155">
    <property type="protein sequence ID" value="CAK9113502.1"/>
    <property type="molecule type" value="Genomic_DNA"/>
</dbReference>
<gene>
    <name evidence="2" type="ORF">SCF082_LOCUS52609</name>
</gene>
<feature type="compositionally biased region" description="Low complexity" evidence="1">
    <location>
        <begin position="750"/>
        <end position="769"/>
    </location>
</feature>
<feature type="compositionally biased region" description="Low complexity" evidence="1">
    <location>
        <begin position="1"/>
        <end position="14"/>
    </location>
</feature>
<dbReference type="Proteomes" id="UP001642464">
    <property type="component" value="Unassembled WGS sequence"/>
</dbReference>